<dbReference type="Proteomes" id="UP001240164">
    <property type="component" value="Unassembled WGS sequence"/>
</dbReference>
<dbReference type="EMBL" id="JAUSQP010000001">
    <property type="protein sequence ID" value="MDP9803405.1"/>
    <property type="molecule type" value="Genomic_DNA"/>
</dbReference>
<reference evidence="1 2" key="1">
    <citation type="submission" date="2023-07" db="EMBL/GenBank/DDBJ databases">
        <title>Sorghum-associated microbial communities from plants grown in Nebraska, USA.</title>
        <authorList>
            <person name="Schachtman D."/>
        </authorList>
    </citation>
    <scope>NUCLEOTIDE SEQUENCE [LARGE SCALE GENOMIC DNA]</scope>
    <source>
        <strain evidence="1 2">CC146</strain>
    </source>
</reference>
<keyword evidence="1" id="KW-0547">Nucleotide-binding</keyword>
<protein>
    <submittedName>
        <fullName evidence="1">Energy-coupling factor transporter ATP-binding protein EcfA2</fullName>
    </submittedName>
</protein>
<dbReference type="SUPFAM" id="SSF52540">
    <property type="entry name" value="P-loop containing nucleoside triphosphate hydrolases"/>
    <property type="match status" value="1"/>
</dbReference>
<comment type="caution">
    <text evidence="1">The sequence shown here is derived from an EMBL/GenBank/DDBJ whole genome shotgun (WGS) entry which is preliminary data.</text>
</comment>
<evidence type="ECO:0000313" key="2">
    <source>
        <dbReference type="Proteomes" id="UP001240164"/>
    </source>
</evidence>
<proteinExistence type="predicted"/>
<dbReference type="InterPro" id="IPR027417">
    <property type="entry name" value="P-loop_NTPase"/>
</dbReference>
<organism evidence="1 2">
    <name type="scientific">Acinetobacter calcoaceticus</name>
    <dbReference type="NCBI Taxonomy" id="471"/>
    <lineage>
        <taxon>Bacteria</taxon>
        <taxon>Pseudomonadati</taxon>
        <taxon>Pseudomonadota</taxon>
        <taxon>Gammaproteobacteria</taxon>
        <taxon>Moraxellales</taxon>
        <taxon>Moraxellaceae</taxon>
        <taxon>Acinetobacter</taxon>
        <taxon>Acinetobacter calcoaceticus/baumannii complex</taxon>
    </lineage>
</organism>
<dbReference type="RefSeq" id="WP_307011098.1">
    <property type="nucleotide sequence ID" value="NZ_JAUSQP010000001.1"/>
</dbReference>
<gene>
    <name evidence="1" type="ORF">J2771_001659</name>
</gene>
<dbReference type="AlphaFoldDB" id="A0ABD5ALF3"/>
<dbReference type="GO" id="GO:0005524">
    <property type="term" value="F:ATP binding"/>
    <property type="evidence" value="ECO:0007669"/>
    <property type="project" value="UniProtKB-KW"/>
</dbReference>
<sequence length="1161" mass="134763">MNETNLNKYYQINVNHLLSTRLDSDISKEFFDKVVFHGTAYNSLLTIADSFISTNQSTFTLTGSYGTGKSTLGAILTGLISNDILVRESVRKLISEKKLLKKLDKVFSYSDEKPWLIIKAVGGVSSPLELFYRAIIQALKNANLINIFENDLFFLEFEEINNEYHLIEWIDTIFRKLEGKISGTLFVLDEMGKLLENIARKSGDLHLFQELSEKINRLSTKECPFIFIGILHQSFSDYAKGLSHQISLEWSKIQGRYIDVAYRISLDESIALVSKTIKRTNKKLPEQIESLNECLIENIKESINSRLTDNNPKIKQYFKDALPLHPLTTVLLGAISKSSFSQNERSIFSFLLSVEPYSFRRFLETDVLYNETYTIVDLWDYLSQNLQHQILSSKEGHAWGVVEQAITLLSQKLNSVEENDLSFTDIYFKLIKAIAMMNIFGKTLGVYPTTNLLLFSLPFVDSSQKKIVSVCLENLVKWGLITYWNRTNSYEVVETSELNIQQLLNEKLLTLSQHQNYLDCIEYNSNTVLAKRYYQQKGIMRWMEQHLIINLTDLKKLDAKFNILKNKAFSYFVLIAEQSLTEQKLEKLSKEYPNFAIAKLNNLNEISIWAKEIFALKQLNLELPKINIDQAAKREYEQRLNFAYQQLDILFQESFDNSDWFYAGRVVEKKSLSMMVSDFADTKFSACPSVFNELVVRNDVSSSAAFGRRKLMEIMLEHTAEENLSIEKFPPEKAIYLSCLKELGLHRLNQQSGEWFFSFPNVGDEKLTVNHKKIAYLFEEGFNLLKSRKEIVKITELYDLWSKPPFGLPQGILPIWGLALLLAKQDALAFYDKDISQDFRFISEMDEEFINKLIKHPAEVGVTFIRDQLEKNKFIDILTAVINDIHNKNIDSNPLQIARYIVSYVVKQPNWVKLSKDINYFSKTTQKLRGFIIKADDPYKLLFDDMYELFDINKLDEVKFKSNIADFFLQIDSAKKYLLQDFLSKLEEELSEFDNELMQYAKIISQSAADWQMQKFAYHIANSSAHSNQWIINLITLLSQIPERDWTDDSIKKAFEMIPNYVYRFKQLCFFVKNGHPDLVDTQDQKHLAIIVNTNNGLEEYNRDVRISTKVQEKIVVATNNFRAFIENQDDLNKDAKALVLYELLKDYLNPISEEKNKYVD</sequence>
<evidence type="ECO:0000313" key="1">
    <source>
        <dbReference type="EMBL" id="MDP9803405.1"/>
    </source>
</evidence>
<name>A0ABD5ALF3_ACICA</name>
<accession>A0ABD5ALF3</accession>
<keyword evidence="1" id="KW-0067">ATP-binding</keyword>